<gene>
    <name evidence="2" type="ORF">FJTKL_15225</name>
</gene>
<evidence type="ECO:0000313" key="3">
    <source>
        <dbReference type="Proteomes" id="UP001600888"/>
    </source>
</evidence>
<dbReference type="EMBL" id="JBAWTH010000094">
    <property type="protein sequence ID" value="KAL2277797.1"/>
    <property type="molecule type" value="Genomic_DNA"/>
</dbReference>
<keyword evidence="3" id="KW-1185">Reference proteome</keyword>
<dbReference type="InterPro" id="IPR041411">
    <property type="entry name" value="Ldi"/>
</dbReference>
<reference evidence="2 3" key="1">
    <citation type="submission" date="2024-03" db="EMBL/GenBank/DDBJ databases">
        <title>A high-quality draft genome sequence of Diaporthe vaccinii, a causative agent of upright dieback and viscid rot disease in cranberry plants.</title>
        <authorList>
            <person name="Sarrasin M."/>
            <person name="Lang B.F."/>
            <person name="Burger G."/>
        </authorList>
    </citation>
    <scope>NUCLEOTIDE SEQUENCE [LARGE SCALE GENOMIC DNA]</scope>
    <source>
        <strain evidence="2 3">IS7</strain>
    </source>
</reference>
<dbReference type="Pfam" id="PF18566">
    <property type="entry name" value="Ldi"/>
    <property type="match status" value="1"/>
</dbReference>
<organism evidence="2 3">
    <name type="scientific">Diaporthe vaccinii</name>
    <dbReference type="NCBI Taxonomy" id="105482"/>
    <lineage>
        <taxon>Eukaryota</taxon>
        <taxon>Fungi</taxon>
        <taxon>Dikarya</taxon>
        <taxon>Ascomycota</taxon>
        <taxon>Pezizomycotina</taxon>
        <taxon>Sordariomycetes</taxon>
        <taxon>Sordariomycetidae</taxon>
        <taxon>Diaporthales</taxon>
        <taxon>Diaporthaceae</taxon>
        <taxon>Diaporthe</taxon>
        <taxon>Diaporthe eres species complex</taxon>
    </lineage>
</organism>
<name>A0ABR4E5T8_9PEZI</name>
<comment type="caution">
    <text evidence="2">The sequence shown here is derived from an EMBL/GenBank/DDBJ whole genome shotgun (WGS) entry which is preliminary data.</text>
</comment>
<feature type="domain" description="Linalool dehydratase/isomerase" evidence="1">
    <location>
        <begin position="2"/>
        <end position="37"/>
    </location>
</feature>
<protein>
    <recommendedName>
        <fullName evidence="1">Linalool dehydratase/isomerase domain-containing protein</fullName>
    </recommendedName>
</protein>
<dbReference type="Proteomes" id="UP001600888">
    <property type="component" value="Unassembled WGS sequence"/>
</dbReference>
<proteinExistence type="predicted"/>
<evidence type="ECO:0000313" key="2">
    <source>
        <dbReference type="EMBL" id="KAL2277797.1"/>
    </source>
</evidence>
<accession>A0ABR4E5T8</accession>
<sequence>MEYWKWESIFGELNFSDWNPIKKDNIMVTGYLASAMAASCPCAPSSLAQQFRISAESFQTASSQCCSQPIFRT</sequence>
<evidence type="ECO:0000259" key="1">
    <source>
        <dbReference type="Pfam" id="PF18566"/>
    </source>
</evidence>